<keyword evidence="3" id="KW-1185">Reference proteome</keyword>
<organism evidence="2 3">
    <name type="scientific">Cucumis sativus</name>
    <name type="common">Cucumber</name>
    <dbReference type="NCBI Taxonomy" id="3659"/>
    <lineage>
        <taxon>Eukaryota</taxon>
        <taxon>Viridiplantae</taxon>
        <taxon>Streptophyta</taxon>
        <taxon>Embryophyta</taxon>
        <taxon>Tracheophyta</taxon>
        <taxon>Spermatophyta</taxon>
        <taxon>Magnoliopsida</taxon>
        <taxon>eudicotyledons</taxon>
        <taxon>Gunneridae</taxon>
        <taxon>Pentapetalae</taxon>
        <taxon>rosids</taxon>
        <taxon>fabids</taxon>
        <taxon>Cucurbitales</taxon>
        <taxon>Cucurbitaceae</taxon>
        <taxon>Benincaseae</taxon>
        <taxon>Cucumis</taxon>
    </lineage>
</organism>
<dbReference type="Proteomes" id="UP000029981">
    <property type="component" value="Chromosome 6"/>
</dbReference>
<reference evidence="2 3" key="4">
    <citation type="journal article" date="2011" name="BMC Genomics">
        <title>RNA-Seq improves annotation of protein-coding genes in the cucumber genome.</title>
        <authorList>
            <person name="Li Z."/>
            <person name="Zhang Z."/>
            <person name="Yan P."/>
            <person name="Huang S."/>
            <person name="Fei Z."/>
            <person name="Lin K."/>
        </authorList>
    </citation>
    <scope>NUCLEOTIDE SEQUENCE [LARGE SCALE GENOMIC DNA]</scope>
    <source>
        <strain evidence="3">cv. 9930</strain>
    </source>
</reference>
<feature type="compositionally biased region" description="Basic and acidic residues" evidence="1">
    <location>
        <begin position="172"/>
        <end position="187"/>
    </location>
</feature>
<evidence type="ECO:0000256" key="1">
    <source>
        <dbReference type="SAM" id="MobiDB-lite"/>
    </source>
</evidence>
<sequence>MEAINPEDRRPHYLHLKHGPGKVVEKTKRDVEEKNKEDEERIRKKRKKEKRALREERARKEEERIREDEERRNRERIHKARMMKEKREKEEADRIEREAARKEDKCFRKISKEKRQSVTSLAEAKSKLAKIQTPKKMKQEKLEKLDDRVASGGSHGYSGEELTRDLGSMSPEETRLGLEDPRLINAKERKKGKSKADS</sequence>
<feature type="compositionally biased region" description="Basic and acidic residues" evidence="1">
    <location>
        <begin position="1"/>
        <end position="11"/>
    </location>
</feature>
<reference evidence="2 3" key="1">
    <citation type="journal article" date="2009" name="Nat. Genet.">
        <title>The genome of the cucumber, Cucumis sativus L.</title>
        <authorList>
            <person name="Huang S."/>
            <person name="Li R."/>
            <person name="Zhang Z."/>
            <person name="Li L."/>
            <person name="Gu X."/>
            <person name="Fan W."/>
            <person name="Lucas W.J."/>
            <person name="Wang X."/>
            <person name="Xie B."/>
            <person name="Ni P."/>
            <person name="Ren Y."/>
            <person name="Zhu H."/>
            <person name="Li J."/>
            <person name="Lin K."/>
            <person name="Jin W."/>
            <person name="Fei Z."/>
            <person name="Li G."/>
            <person name="Staub J."/>
            <person name="Kilian A."/>
            <person name="van der Vossen E.A."/>
            <person name="Wu Y."/>
            <person name="Guo J."/>
            <person name="He J."/>
            <person name="Jia Z."/>
            <person name="Ren Y."/>
            <person name="Tian G."/>
            <person name="Lu Y."/>
            <person name="Ruan J."/>
            <person name="Qian W."/>
            <person name="Wang M."/>
            <person name="Huang Q."/>
            <person name="Li B."/>
            <person name="Xuan Z."/>
            <person name="Cao J."/>
            <person name="Asan"/>
            <person name="Wu Z."/>
            <person name="Zhang J."/>
            <person name="Cai Q."/>
            <person name="Bai Y."/>
            <person name="Zhao B."/>
            <person name="Han Y."/>
            <person name="Li Y."/>
            <person name="Li X."/>
            <person name="Wang S."/>
            <person name="Shi Q."/>
            <person name="Liu S."/>
            <person name="Cho W.K."/>
            <person name="Kim J.Y."/>
            <person name="Xu Y."/>
            <person name="Heller-Uszynska K."/>
            <person name="Miao H."/>
            <person name="Cheng Z."/>
            <person name="Zhang S."/>
            <person name="Wu J."/>
            <person name="Yang Y."/>
            <person name="Kang H."/>
            <person name="Li M."/>
            <person name="Liang H."/>
            <person name="Ren X."/>
            <person name="Shi Z."/>
            <person name="Wen M."/>
            <person name="Jian M."/>
            <person name="Yang H."/>
            <person name="Zhang G."/>
            <person name="Yang Z."/>
            <person name="Chen R."/>
            <person name="Liu S."/>
            <person name="Li J."/>
            <person name="Ma L."/>
            <person name="Liu H."/>
            <person name="Zhou Y."/>
            <person name="Zhao J."/>
            <person name="Fang X."/>
            <person name="Li G."/>
            <person name="Fang L."/>
            <person name="Li Y."/>
            <person name="Liu D."/>
            <person name="Zheng H."/>
            <person name="Zhang Y."/>
            <person name="Qin N."/>
            <person name="Li Z."/>
            <person name="Yang G."/>
            <person name="Yang S."/>
            <person name="Bolund L."/>
            <person name="Kristiansen K."/>
            <person name="Zheng H."/>
            <person name="Li S."/>
            <person name="Zhang X."/>
            <person name="Yang H."/>
            <person name="Wang J."/>
            <person name="Sun R."/>
            <person name="Zhang B."/>
            <person name="Jiang S."/>
            <person name="Wang J."/>
            <person name="Du Y."/>
            <person name="Li S."/>
        </authorList>
    </citation>
    <scope>NUCLEOTIDE SEQUENCE [LARGE SCALE GENOMIC DNA]</scope>
    <source>
        <strain evidence="3">cv. 9930</strain>
    </source>
</reference>
<dbReference type="Gramene" id="KGN46999">
    <property type="protein sequence ID" value="KGN46999"/>
    <property type="gene ID" value="Csa_6G160700"/>
</dbReference>
<evidence type="ECO:0000313" key="3">
    <source>
        <dbReference type="Proteomes" id="UP000029981"/>
    </source>
</evidence>
<reference evidence="2 3" key="2">
    <citation type="journal article" date="2009" name="PLoS ONE">
        <title>An integrated genetic and cytogenetic map of the cucumber genome.</title>
        <authorList>
            <person name="Ren Y."/>
            <person name="Zhang Z."/>
            <person name="Liu J."/>
            <person name="Staub J.E."/>
            <person name="Han Y."/>
            <person name="Cheng Z."/>
            <person name="Li X."/>
            <person name="Lu J."/>
            <person name="Miao H."/>
            <person name="Kang H."/>
            <person name="Xie B."/>
            <person name="Gu X."/>
            <person name="Wang X."/>
            <person name="Du Y."/>
            <person name="Jin W."/>
            <person name="Huang S."/>
        </authorList>
    </citation>
    <scope>NUCLEOTIDE SEQUENCE [LARGE SCALE GENOMIC DNA]</scope>
    <source>
        <strain evidence="3">cv. 9930</strain>
    </source>
</reference>
<dbReference type="EMBL" id="CM002927">
    <property type="protein sequence ID" value="KGN46999.1"/>
    <property type="molecule type" value="Genomic_DNA"/>
</dbReference>
<feature type="compositionally biased region" description="Basic and acidic residues" evidence="1">
    <location>
        <begin position="137"/>
        <end position="149"/>
    </location>
</feature>
<feature type="compositionally biased region" description="Basic residues" evidence="1">
    <location>
        <begin position="188"/>
        <end position="198"/>
    </location>
</feature>
<dbReference type="AlphaFoldDB" id="A0A0A0KDX1"/>
<feature type="region of interest" description="Disordered" evidence="1">
    <location>
        <begin position="1"/>
        <end position="105"/>
    </location>
</feature>
<feature type="compositionally biased region" description="Basic and acidic residues" evidence="1">
    <location>
        <begin position="52"/>
        <end position="73"/>
    </location>
</feature>
<proteinExistence type="predicted"/>
<protein>
    <submittedName>
        <fullName evidence="2">Uncharacterized protein</fullName>
    </submittedName>
</protein>
<reference evidence="2 3" key="3">
    <citation type="journal article" date="2010" name="BMC Genomics">
        <title>Transcriptome sequencing and comparative analysis of cucumber flowers with different sex types.</title>
        <authorList>
            <person name="Guo S."/>
            <person name="Zheng Y."/>
            <person name="Joung J.G."/>
            <person name="Liu S."/>
            <person name="Zhang Z."/>
            <person name="Crasta O.R."/>
            <person name="Sobral B.W."/>
            <person name="Xu Y."/>
            <person name="Huang S."/>
            <person name="Fei Z."/>
        </authorList>
    </citation>
    <scope>NUCLEOTIDE SEQUENCE [LARGE SCALE GENOMIC DNA]</scope>
    <source>
        <strain evidence="3">cv. 9930</strain>
    </source>
</reference>
<gene>
    <name evidence="2" type="ORF">Csa_6G160700</name>
</gene>
<feature type="region of interest" description="Disordered" evidence="1">
    <location>
        <begin position="129"/>
        <end position="198"/>
    </location>
</feature>
<accession>A0A0A0KDX1</accession>
<feature type="compositionally biased region" description="Basic and acidic residues" evidence="1">
    <location>
        <begin position="82"/>
        <end position="105"/>
    </location>
</feature>
<name>A0A0A0KDX1_CUCSA</name>
<feature type="compositionally biased region" description="Basic and acidic residues" evidence="1">
    <location>
        <begin position="23"/>
        <end position="42"/>
    </location>
</feature>
<evidence type="ECO:0000313" key="2">
    <source>
        <dbReference type="EMBL" id="KGN46999.1"/>
    </source>
</evidence>